<dbReference type="PANTHER" id="PTHR46494">
    <property type="entry name" value="CORA FAMILY METAL ION TRANSPORTER (EUROFUNG)"/>
    <property type="match status" value="1"/>
</dbReference>
<keyword evidence="7 12" id="KW-1133">Transmembrane helix</keyword>
<dbReference type="SUPFAM" id="SSF144083">
    <property type="entry name" value="Magnesium transport protein CorA, transmembrane region"/>
    <property type="match status" value="1"/>
</dbReference>
<dbReference type="InterPro" id="IPR002523">
    <property type="entry name" value="MgTranspt_CorA/ZnTranspt_ZntB"/>
</dbReference>
<proteinExistence type="inferred from homology"/>
<comment type="function">
    <text evidence="11">Mediates influx of magnesium ions. Alternates between open and closed states. Activated by low cytoplasmic Mg(2+) levels. Inactive when cytoplasmic Mg(2+) levels are high.</text>
</comment>
<evidence type="ECO:0000256" key="11">
    <source>
        <dbReference type="ARBA" id="ARBA00045497"/>
    </source>
</evidence>
<dbReference type="KEGG" id="mcak:MCCS_04390"/>
<dbReference type="STRING" id="1855823.MCCS_04390"/>
<keyword evidence="4 12" id="KW-1003">Cell membrane</keyword>
<dbReference type="GeneID" id="35294586"/>
<keyword evidence="8 12" id="KW-0406">Ion transport</keyword>
<evidence type="ECO:0000256" key="7">
    <source>
        <dbReference type="ARBA" id="ARBA00022989"/>
    </source>
</evidence>
<accession>A0A1W7A8Z0</accession>
<dbReference type="GO" id="GO:0015087">
    <property type="term" value="F:cobalt ion transmembrane transporter activity"/>
    <property type="evidence" value="ECO:0007669"/>
    <property type="project" value="UniProtKB-UniRule"/>
</dbReference>
<dbReference type="InterPro" id="IPR045863">
    <property type="entry name" value="CorA_TM1_TM2"/>
</dbReference>
<dbReference type="SUPFAM" id="SSF143865">
    <property type="entry name" value="CorA soluble domain-like"/>
    <property type="match status" value="1"/>
</dbReference>
<dbReference type="Gene3D" id="1.20.58.340">
    <property type="entry name" value="Magnesium transport protein CorA, transmembrane region"/>
    <property type="match status" value="2"/>
</dbReference>
<evidence type="ECO:0000256" key="12">
    <source>
        <dbReference type="RuleBase" id="RU362010"/>
    </source>
</evidence>
<dbReference type="InterPro" id="IPR045861">
    <property type="entry name" value="CorA_cytoplasmic_dom"/>
</dbReference>
<evidence type="ECO:0000256" key="9">
    <source>
        <dbReference type="ARBA" id="ARBA00023136"/>
    </source>
</evidence>
<feature type="transmembrane region" description="Helical" evidence="12">
    <location>
        <begin position="260"/>
        <end position="280"/>
    </location>
</feature>
<keyword evidence="3 12" id="KW-0813">Transport</keyword>
<dbReference type="GO" id="GO:0015095">
    <property type="term" value="F:magnesium ion transmembrane transporter activity"/>
    <property type="evidence" value="ECO:0007669"/>
    <property type="project" value="UniProtKB-UniRule"/>
</dbReference>
<evidence type="ECO:0000256" key="3">
    <source>
        <dbReference type="ARBA" id="ARBA00022448"/>
    </source>
</evidence>
<keyword evidence="9 12" id="KW-0472">Membrane</keyword>
<feature type="transmembrane region" description="Helical" evidence="12">
    <location>
        <begin position="292"/>
        <end position="312"/>
    </location>
</feature>
<dbReference type="Proteomes" id="UP000194154">
    <property type="component" value="Chromosome"/>
</dbReference>
<dbReference type="AlphaFoldDB" id="A0A1W7A8Z0"/>
<dbReference type="Gene3D" id="3.30.460.20">
    <property type="entry name" value="CorA soluble domain-like"/>
    <property type="match status" value="1"/>
</dbReference>
<evidence type="ECO:0000256" key="4">
    <source>
        <dbReference type="ARBA" id="ARBA00022475"/>
    </source>
</evidence>
<keyword evidence="5 12" id="KW-0812">Transmembrane</keyword>
<dbReference type="NCBIfam" id="TIGR00383">
    <property type="entry name" value="corA"/>
    <property type="match status" value="1"/>
</dbReference>
<evidence type="ECO:0000256" key="8">
    <source>
        <dbReference type="ARBA" id="ARBA00023065"/>
    </source>
</evidence>
<protein>
    <recommendedName>
        <fullName evidence="12">Magnesium transport protein CorA</fullName>
    </recommendedName>
</protein>
<dbReference type="FunFam" id="1.20.58.340:FF:000004">
    <property type="entry name" value="Magnesium transport protein CorA"/>
    <property type="match status" value="1"/>
</dbReference>
<dbReference type="Pfam" id="PF01544">
    <property type="entry name" value="CorA"/>
    <property type="match status" value="1"/>
</dbReference>
<organism evidence="13 14">
    <name type="scientific">Macrococcoides canis</name>
    <dbReference type="NCBI Taxonomy" id="1855823"/>
    <lineage>
        <taxon>Bacteria</taxon>
        <taxon>Bacillati</taxon>
        <taxon>Bacillota</taxon>
        <taxon>Bacilli</taxon>
        <taxon>Bacillales</taxon>
        <taxon>Staphylococcaceae</taxon>
        <taxon>Macrococcoides</taxon>
    </lineage>
</organism>
<dbReference type="GO" id="GO:0050897">
    <property type="term" value="F:cobalt ion binding"/>
    <property type="evidence" value="ECO:0007669"/>
    <property type="project" value="TreeGrafter"/>
</dbReference>
<evidence type="ECO:0000313" key="14">
    <source>
        <dbReference type="Proteomes" id="UP000194154"/>
    </source>
</evidence>
<evidence type="ECO:0000256" key="10">
    <source>
        <dbReference type="ARBA" id="ARBA00034269"/>
    </source>
</evidence>
<comment type="similarity">
    <text evidence="2 12">Belongs to the CorA metal ion transporter (MIT) (TC 1.A.35) family.</text>
</comment>
<evidence type="ECO:0000256" key="1">
    <source>
        <dbReference type="ARBA" id="ARBA00004651"/>
    </source>
</evidence>
<keyword evidence="14" id="KW-1185">Reference proteome</keyword>
<dbReference type="GO" id="GO:0005886">
    <property type="term" value="C:plasma membrane"/>
    <property type="evidence" value="ECO:0007669"/>
    <property type="project" value="UniProtKB-SubCell"/>
</dbReference>
<sequence length="318" mass="37989">MALTIMYQNKEQLLKKVEHDGDIPQDASFIWYDFEGASEEERMIFEKHFELNELTIEEVINKKSRPKYKKFPTYEYLVFQKIEKSTFEAETINILMKDNILITYHDEDNEPLDELDAVAQELEDNAPDTLTPHTAALMLLDKIVDFYTDIVEEIETKVLEFEKGHANDRMKNYIMNDIFELRSEMIKTKGIIVPMSELIDEIEKDETLIQTEHDHYYIHHIRDHVIKQMNMIKNAHELTDEIRSNYESYNNYRMNRVMQVLTLVSTVFLPLTLIAGIYGMNFEYMPELKWKYGYFIVLCIMLSIMIGCMIYFRKKKWY</sequence>
<dbReference type="GO" id="GO:0000287">
    <property type="term" value="F:magnesium ion binding"/>
    <property type="evidence" value="ECO:0007669"/>
    <property type="project" value="TreeGrafter"/>
</dbReference>
<dbReference type="PANTHER" id="PTHR46494:SF1">
    <property type="entry name" value="CORA FAMILY METAL ION TRANSPORTER (EUROFUNG)"/>
    <property type="match status" value="1"/>
</dbReference>
<comment type="subcellular location">
    <subcellularLocation>
        <location evidence="1">Cell membrane</location>
        <topology evidence="1">Multi-pass membrane protein</topology>
    </subcellularLocation>
    <subcellularLocation>
        <location evidence="12">Membrane</location>
        <topology evidence="12">Multi-pass membrane protein</topology>
    </subcellularLocation>
</comment>
<dbReference type="RefSeq" id="WP_193432093.1">
    <property type="nucleotide sequence ID" value="NZ_CBCRZA010000003.1"/>
</dbReference>
<reference evidence="13 14" key="1">
    <citation type="journal article" date="2017" name="Int. J. Syst. Evol. Microbiol.">
        <title>Macrococcus canis sp. nov., a skin bacterium associated with infections in dogs.</title>
        <authorList>
            <person name="Gobeli Brawand S."/>
            <person name="Cotting K."/>
            <person name="Gomez-Sanz E."/>
            <person name="Collaud A."/>
            <person name="Thomann A."/>
            <person name="Brodard I."/>
            <person name="Rodriguez-Campos S."/>
            <person name="Strauss C."/>
            <person name="Perreten V."/>
        </authorList>
    </citation>
    <scope>NUCLEOTIDE SEQUENCE [LARGE SCALE GENOMIC DNA]</scope>
    <source>
        <strain evidence="13 14">KM45013</strain>
    </source>
</reference>
<dbReference type="EMBL" id="CP021059">
    <property type="protein sequence ID" value="ARQ06105.1"/>
    <property type="molecule type" value="Genomic_DNA"/>
</dbReference>
<evidence type="ECO:0000256" key="2">
    <source>
        <dbReference type="ARBA" id="ARBA00009765"/>
    </source>
</evidence>
<comment type="catalytic activity">
    <reaction evidence="10">
        <text>Mg(2+)(in) = Mg(2+)(out)</text>
        <dbReference type="Rhea" id="RHEA:29827"/>
        <dbReference type="ChEBI" id="CHEBI:18420"/>
    </reaction>
</comment>
<gene>
    <name evidence="13" type="primary">corA_1</name>
    <name evidence="12" type="synonym">corA</name>
    <name evidence="13" type="ORF">MCCS_04390</name>
</gene>
<evidence type="ECO:0000313" key="13">
    <source>
        <dbReference type="EMBL" id="ARQ06105.1"/>
    </source>
</evidence>
<name>A0A1W7A8Z0_9STAP</name>
<dbReference type="InterPro" id="IPR004488">
    <property type="entry name" value="Mg/Co-transport_prot_CorA"/>
</dbReference>
<evidence type="ECO:0000256" key="6">
    <source>
        <dbReference type="ARBA" id="ARBA00022842"/>
    </source>
</evidence>
<keyword evidence="6 12" id="KW-0460">Magnesium</keyword>
<evidence type="ECO:0000256" key="5">
    <source>
        <dbReference type="ARBA" id="ARBA00022692"/>
    </source>
</evidence>